<evidence type="ECO:0000313" key="8">
    <source>
        <dbReference type="Proteomes" id="UP001549921"/>
    </source>
</evidence>
<feature type="transmembrane region" description="Helical" evidence="5">
    <location>
        <begin position="96"/>
        <end position="115"/>
    </location>
</feature>
<dbReference type="Gene3D" id="1.20.1250.20">
    <property type="entry name" value="MFS general substrate transporter like domains"/>
    <property type="match status" value="1"/>
</dbReference>
<name>A0ABD0SH19_LOXSC</name>
<feature type="transmembrane region" description="Helical" evidence="5">
    <location>
        <begin position="430"/>
        <end position="450"/>
    </location>
</feature>
<dbReference type="EMBL" id="JBEDNZ010000021">
    <property type="protein sequence ID" value="KAL0819138.1"/>
    <property type="molecule type" value="Genomic_DNA"/>
</dbReference>
<comment type="caution">
    <text evidence="7">The sequence shown here is derived from an EMBL/GenBank/DDBJ whole genome shotgun (WGS) entry which is preliminary data.</text>
</comment>
<dbReference type="GO" id="GO:0016020">
    <property type="term" value="C:membrane"/>
    <property type="evidence" value="ECO:0007669"/>
    <property type="project" value="UniProtKB-SubCell"/>
</dbReference>
<dbReference type="InterPro" id="IPR005829">
    <property type="entry name" value="Sugar_transporter_CS"/>
</dbReference>
<comment type="subcellular location">
    <subcellularLocation>
        <location evidence="1">Membrane</location>
        <topology evidence="1">Multi-pass membrane protein</topology>
    </subcellularLocation>
</comment>
<dbReference type="Proteomes" id="UP001549921">
    <property type="component" value="Unassembled WGS sequence"/>
</dbReference>
<organism evidence="7 8">
    <name type="scientific">Loxostege sticticalis</name>
    <name type="common">Beet webworm moth</name>
    <dbReference type="NCBI Taxonomy" id="481309"/>
    <lineage>
        <taxon>Eukaryota</taxon>
        <taxon>Metazoa</taxon>
        <taxon>Ecdysozoa</taxon>
        <taxon>Arthropoda</taxon>
        <taxon>Hexapoda</taxon>
        <taxon>Insecta</taxon>
        <taxon>Pterygota</taxon>
        <taxon>Neoptera</taxon>
        <taxon>Endopterygota</taxon>
        <taxon>Lepidoptera</taxon>
        <taxon>Glossata</taxon>
        <taxon>Ditrysia</taxon>
        <taxon>Pyraloidea</taxon>
        <taxon>Crambidae</taxon>
        <taxon>Pyraustinae</taxon>
        <taxon>Loxostege</taxon>
    </lineage>
</organism>
<evidence type="ECO:0000256" key="3">
    <source>
        <dbReference type="ARBA" id="ARBA00022989"/>
    </source>
</evidence>
<dbReference type="FunFam" id="1.20.1250.20:FF:000249">
    <property type="entry name" value="facilitated trehalose transporter Tret1"/>
    <property type="match status" value="1"/>
</dbReference>
<evidence type="ECO:0000256" key="2">
    <source>
        <dbReference type="ARBA" id="ARBA00022692"/>
    </source>
</evidence>
<feature type="transmembrane region" description="Helical" evidence="5">
    <location>
        <begin position="178"/>
        <end position="199"/>
    </location>
</feature>
<dbReference type="InterPro" id="IPR050549">
    <property type="entry name" value="MFS_Trehalose_Transporter"/>
</dbReference>
<evidence type="ECO:0000259" key="6">
    <source>
        <dbReference type="PROSITE" id="PS50850"/>
    </source>
</evidence>
<accession>A0ABD0SH19</accession>
<dbReference type="SUPFAM" id="SSF103473">
    <property type="entry name" value="MFS general substrate transporter"/>
    <property type="match status" value="1"/>
</dbReference>
<dbReference type="PROSITE" id="PS00217">
    <property type="entry name" value="SUGAR_TRANSPORT_2"/>
    <property type="match status" value="1"/>
</dbReference>
<keyword evidence="3 5" id="KW-1133">Transmembrane helix</keyword>
<dbReference type="AlphaFoldDB" id="A0ABD0SH19"/>
<dbReference type="InterPro" id="IPR036259">
    <property type="entry name" value="MFS_trans_sf"/>
</dbReference>
<evidence type="ECO:0000256" key="1">
    <source>
        <dbReference type="ARBA" id="ARBA00004141"/>
    </source>
</evidence>
<evidence type="ECO:0000313" key="7">
    <source>
        <dbReference type="EMBL" id="KAL0819138.1"/>
    </source>
</evidence>
<dbReference type="InterPro" id="IPR020846">
    <property type="entry name" value="MFS_dom"/>
</dbReference>
<feature type="transmembrane region" description="Helical" evidence="5">
    <location>
        <begin position="150"/>
        <end position="172"/>
    </location>
</feature>
<proteinExistence type="predicted"/>
<dbReference type="InterPro" id="IPR005828">
    <property type="entry name" value="MFS_sugar_transport-like"/>
</dbReference>
<evidence type="ECO:0000256" key="4">
    <source>
        <dbReference type="ARBA" id="ARBA00023136"/>
    </source>
</evidence>
<feature type="transmembrane region" description="Helical" evidence="5">
    <location>
        <begin position="394"/>
        <end position="418"/>
    </location>
</feature>
<gene>
    <name evidence="7" type="ORF">ABMA28_008397</name>
</gene>
<feature type="transmembrane region" description="Helical" evidence="5">
    <location>
        <begin position="355"/>
        <end position="374"/>
    </location>
</feature>
<sequence length="516" mass="57598">MVLKTQIGGPTTTSVSRLRSISSQIIACMSQNLLLLDLGMAISFSTIALPDLLNAKEGLSLTENQASWFGSISYLTQPFGAVISGPIVDYFGRKKAIFMVNIPHFVAWMLMYFSWNLPTLFIANGLLGFGTGLMEAPINSYVGEITEPSIRGALCTVTQFCTAIGVMLMYLLGNIADWRTAALICLIAPVASMLFVLLIPETPVWLLSKNREKEALKSLCYLRGWTTPDNVRDEFNDLVVYTKKLQRCAICCKTEEDETKDCDHYKMNFIRRGLLKFRYVMMAKETLRPFTLVIMYFLFHSMSGLAPIRPNMVNVCGAFGMPDDGKHIVLMIGVITFITSFLVIGLIKILGKRKLAISAMFGSGLCCMALSIYAKNNLDPSVFSYDTSTFPTELNVIPLVFFYGLTMFTGFGIPWVLLGEVFPFRSRAASQGFAAAGNYIITFIGSKTFINLETSLQLWGAFAVYAAFAYAGTIYLYFFLPETEGITLQEIESYYSGKFRIFADDPVINLFKRQKR</sequence>
<protein>
    <recommendedName>
        <fullName evidence="6">Major facilitator superfamily (MFS) profile domain-containing protein</fullName>
    </recommendedName>
</protein>
<feature type="transmembrane region" description="Helical" evidence="5">
    <location>
        <begin position="456"/>
        <end position="480"/>
    </location>
</feature>
<reference evidence="7 8" key="1">
    <citation type="submission" date="2024-06" db="EMBL/GenBank/DDBJ databases">
        <title>A chromosome-level genome assembly of beet webworm, Loxostege sticticalis.</title>
        <authorList>
            <person name="Zhang Y."/>
        </authorList>
    </citation>
    <scope>NUCLEOTIDE SEQUENCE [LARGE SCALE GENOMIC DNA]</scope>
    <source>
        <strain evidence="7">AQ028</strain>
        <tissue evidence="7">Male pupae</tissue>
    </source>
</reference>
<feature type="transmembrane region" description="Helical" evidence="5">
    <location>
        <begin position="286"/>
        <end position="308"/>
    </location>
</feature>
<dbReference type="Pfam" id="PF00083">
    <property type="entry name" value="Sugar_tr"/>
    <property type="match status" value="1"/>
</dbReference>
<dbReference type="PANTHER" id="PTHR48021">
    <property type="match status" value="1"/>
</dbReference>
<feature type="domain" description="Major facilitator superfamily (MFS) profile" evidence="6">
    <location>
        <begin position="23"/>
        <end position="484"/>
    </location>
</feature>
<feature type="transmembrane region" description="Helical" evidence="5">
    <location>
        <begin position="121"/>
        <end position="138"/>
    </location>
</feature>
<feature type="transmembrane region" description="Helical" evidence="5">
    <location>
        <begin position="328"/>
        <end position="348"/>
    </location>
</feature>
<evidence type="ECO:0000256" key="5">
    <source>
        <dbReference type="SAM" id="Phobius"/>
    </source>
</evidence>
<keyword evidence="4 5" id="KW-0472">Membrane</keyword>
<dbReference type="PANTHER" id="PTHR48021:SF39">
    <property type="entry name" value="MAJOR FACILITATOR SUPERFAMILY (MFS) PROFILE DOMAIN-CONTAINING PROTEIN"/>
    <property type="match status" value="1"/>
</dbReference>
<dbReference type="PROSITE" id="PS50850">
    <property type="entry name" value="MFS"/>
    <property type="match status" value="1"/>
</dbReference>
<keyword evidence="2 5" id="KW-0812">Transmembrane</keyword>